<organism evidence="4 5">
    <name type="scientific">Alistipes finegoldii</name>
    <dbReference type="NCBI Taxonomy" id="214856"/>
    <lineage>
        <taxon>Bacteria</taxon>
        <taxon>Pseudomonadati</taxon>
        <taxon>Bacteroidota</taxon>
        <taxon>Bacteroidia</taxon>
        <taxon>Bacteroidales</taxon>
        <taxon>Rikenellaceae</taxon>
        <taxon>Alistipes</taxon>
    </lineage>
</organism>
<keyword evidence="5" id="KW-1185">Reference proteome</keyword>
<dbReference type="Pfam" id="PF02018">
    <property type="entry name" value="CBM_4_9"/>
    <property type="match status" value="1"/>
</dbReference>
<dbReference type="EMBL" id="VVND01000001">
    <property type="protein sequence ID" value="KAA3160720.1"/>
    <property type="molecule type" value="Genomic_DNA"/>
</dbReference>
<evidence type="ECO:0000313" key="5">
    <source>
        <dbReference type="Proteomes" id="UP000324870"/>
    </source>
</evidence>
<name>A0ABQ6S822_9BACT</name>
<comment type="caution">
    <text evidence="4">The sequence shown here is derived from an EMBL/GenBank/DDBJ whole genome shotgun (WGS) entry which is preliminary data.</text>
</comment>
<evidence type="ECO:0000259" key="2">
    <source>
        <dbReference type="Pfam" id="PF02018"/>
    </source>
</evidence>
<dbReference type="InterPro" id="IPR008979">
    <property type="entry name" value="Galactose-bd-like_sf"/>
</dbReference>
<feature type="domain" description="CBM-cenC" evidence="2">
    <location>
        <begin position="392"/>
        <end position="509"/>
    </location>
</feature>
<keyword evidence="1" id="KW-0378">Hydrolase</keyword>
<gene>
    <name evidence="4" type="ORF">F2A26_00010</name>
</gene>
<dbReference type="Pfam" id="PF13810">
    <property type="entry name" value="DUF4185"/>
    <property type="match status" value="1"/>
</dbReference>
<evidence type="ECO:0000313" key="4">
    <source>
        <dbReference type="EMBL" id="KAA3160720.1"/>
    </source>
</evidence>
<dbReference type="InterPro" id="IPR025442">
    <property type="entry name" value="DUF4185"/>
</dbReference>
<evidence type="ECO:0000256" key="1">
    <source>
        <dbReference type="ARBA" id="ARBA00022801"/>
    </source>
</evidence>
<proteinExistence type="predicted"/>
<dbReference type="SUPFAM" id="SSF49785">
    <property type="entry name" value="Galactose-binding domain-like"/>
    <property type="match status" value="1"/>
</dbReference>
<reference evidence="4 5" key="1">
    <citation type="journal article" date="2019" name="Nat. Med.">
        <title>A library of human gut bacterial isolates paired with longitudinal multiomics data enables mechanistic microbiome research.</title>
        <authorList>
            <person name="Poyet M."/>
            <person name="Groussin M."/>
            <person name="Gibbons S.M."/>
            <person name="Avila-Pacheco J."/>
            <person name="Jiang X."/>
            <person name="Kearney S.M."/>
            <person name="Perrotta A.R."/>
            <person name="Berdy B."/>
            <person name="Zhao S."/>
            <person name="Lieberman T.D."/>
            <person name="Swanson P.K."/>
            <person name="Smith M."/>
            <person name="Roesemann S."/>
            <person name="Alexander J.E."/>
            <person name="Rich S.A."/>
            <person name="Livny J."/>
            <person name="Vlamakis H."/>
            <person name="Clish C."/>
            <person name="Bullock K."/>
            <person name="Deik A."/>
            <person name="Scott J."/>
            <person name="Pierce K.A."/>
            <person name="Xavier R.J."/>
            <person name="Alm E.J."/>
        </authorList>
    </citation>
    <scope>NUCLEOTIDE SEQUENCE [LARGE SCALE GENOMIC DNA]</scope>
    <source>
        <strain evidence="4 5">BIOML-A1</strain>
    </source>
</reference>
<sequence>MMDILIKTDRRPVSGIRSMLFLIAVLFLLPGCSSASDTEIPDPEPPGPEPLETGTLLPDNITLVARVTGRSESGETIPNPNRTDARFNIGRTDYNNMWDAGNGTVMCAFGDNFDYGGGNWKSNAIALSSDRDLTDGLYYSGMLMDGNAVKEIVVSRAKTGQYPDGSEYEVTCIPTGGIAVGTRQYLNYMSIHDWTPTGDNDYWSVNYSEIVYSDNYGTAWTRSGVKWNADSNFTQVAYLKENGLIYMYGTHSGRYGNVYLARVSETKLLDKSAYEYWTGGGWERNEQAAEPVARGTASEMTVAYNSRYKRYMMMYLSVNQRAVVYRDAPSPEGDWSGEKIIMYEDGNALYAPYIHPWFNEDDELWFVISHAVPTWNVFLMRADLNWDQAGINLLAEGGFEEHPTQALSYKTMWHVNAAALTSRDAHSGKIACRFSNTNSGQWQDVCTQTVSLQQNADYSIECWVKSEEVLPEGAYVGVRLTDGTIHDITGTAQAGEWTRFGCEFNAGQAVSADVFFGVWGAPEMTLTVDDICLKPVKTE</sequence>
<feature type="domain" description="DUF4185" evidence="3">
    <location>
        <begin position="80"/>
        <end position="381"/>
    </location>
</feature>
<dbReference type="Gene3D" id="2.60.120.260">
    <property type="entry name" value="Galactose-binding domain-like"/>
    <property type="match status" value="1"/>
</dbReference>
<protein>
    <submittedName>
        <fullName evidence="4">DUF4185 domain-containing protein</fullName>
    </submittedName>
</protein>
<evidence type="ECO:0000259" key="3">
    <source>
        <dbReference type="Pfam" id="PF13810"/>
    </source>
</evidence>
<accession>A0ABQ6S822</accession>
<dbReference type="InterPro" id="IPR003305">
    <property type="entry name" value="CenC_carb-bd"/>
</dbReference>
<dbReference type="Proteomes" id="UP000324870">
    <property type="component" value="Unassembled WGS sequence"/>
</dbReference>